<reference evidence="1" key="1">
    <citation type="submission" date="2022-10" db="EMBL/GenBank/DDBJ databases">
        <authorList>
            <person name="Chen Y."/>
            <person name="Dougan E. K."/>
            <person name="Chan C."/>
            <person name="Rhodes N."/>
            <person name="Thang M."/>
        </authorList>
    </citation>
    <scope>NUCLEOTIDE SEQUENCE</scope>
</reference>
<dbReference type="InterPro" id="IPR032675">
    <property type="entry name" value="LRR_dom_sf"/>
</dbReference>
<keyword evidence="4" id="KW-1185">Reference proteome</keyword>
<dbReference type="Gene3D" id="3.80.10.10">
    <property type="entry name" value="Ribonuclease Inhibitor"/>
    <property type="match status" value="1"/>
</dbReference>
<evidence type="ECO:0000313" key="4">
    <source>
        <dbReference type="Proteomes" id="UP001152797"/>
    </source>
</evidence>
<evidence type="ECO:0000313" key="2">
    <source>
        <dbReference type="EMBL" id="CAL1159137.1"/>
    </source>
</evidence>
<protein>
    <submittedName>
        <fullName evidence="3">Peptidylprolyl isomerase</fullName>
    </submittedName>
</protein>
<dbReference type="EMBL" id="CAMXCT030003684">
    <property type="protein sequence ID" value="CAL4793074.1"/>
    <property type="molecule type" value="Genomic_DNA"/>
</dbReference>
<evidence type="ECO:0000313" key="3">
    <source>
        <dbReference type="EMBL" id="CAL4793074.1"/>
    </source>
</evidence>
<dbReference type="AlphaFoldDB" id="A0A9P1DBX2"/>
<proteinExistence type="predicted"/>
<dbReference type="PANTHER" id="PTHR36766">
    <property type="entry name" value="PLANT BROAD-SPECTRUM MILDEW RESISTANCE PROTEIN RPW8"/>
    <property type="match status" value="1"/>
</dbReference>
<reference evidence="2" key="2">
    <citation type="submission" date="2024-04" db="EMBL/GenBank/DDBJ databases">
        <authorList>
            <person name="Chen Y."/>
            <person name="Shah S."/>
            <person name="Dougan E. K."/>
            <person name="Thang M."/>
            <person name="Chan C."/>
        </authorList>
    </citation>
    <scope>NUCLEOTIDE SEQUENCE [LARGE SCALE GENOMIC DNA]</scope>
</reference>
<dbReference type="SUPFAM" id="SSF52058">
    <property type="entry name" value="L domain-like"/>
    <property type="match status" value="1"/>
</dbReference>
<sequence length="476" mass="53696">MTELEGDEPLVTCCRCEDGDGLRVTKLPEWNQVEDDDEEEINFGSLTSCSDRPRRPAVESWSSLGRLRPEDLDFSELTPEAGALRISNVDRRGINFDQLKKLLVYVKKRCDSEDAVRGWYDHRSGEQLFYKKMTLSQVHHWLIHPLSLRHQCSYVEAVAKKEHAQLPAWFVGHSWDEPMVNFVRRVMKHGTLGAGDGFWCHPFASRPNPGGWYCHEMSGSQDLSVEPFGELSHLRANLKNCRSNSIDEWLSFGVPALAELKSLDLTVSDSPKLMTAGHFSKKSALLQDLHMTFRCPLRSADAFCRSLQHLSLLQVLHIDMSGCAELQHLGGSASNGSCFPNMVSLHTLQLDLTNCRSLSSLHVLSDDMQAMRIFHLRLSQCTSLASLEDLVRPLEHLTLTDFELNMSGCRSLQTLGELSTQLRSHLSLERLRLNFCDCDSIPKEVEMDLATCLKEISHGRDVCAVPFQTEEGKISL</sequence>
<dbReference type="EMBL" id="CAMXCT020003684">
    <property type="protein sequence ID" value="CAL1159137.1"/>
    <property type="molecule type" value="Genomic_DNA"/>
</dbReference>
<dbReference type="OrthoDB" id="1902587at2759"/>
<evidence type="ECO:0000313" key="1">
    <source>
        <dbReference type="EMBL" id="CAI4005762.1"/>
    </source>
</evidence>
<accession>A0A9P1DBX2</accession>
<keyword evidence="3" id="KW-0413">Isomerase</keyword>
<dbReference type="PANTHER" id="PTHR36766:SF63">
    <property type="entry name" value="NB-ARC DOMAIN-CONTAINING PROTEIN"/>
    <property type="match status" value="1"/>
</dbReference>
<dbReference type="GO" id="GO:0016853">
    <property type="term" value="F:isomerase activity"/>
    <property type="evidence" value="ECO:0007669"/>
    <property type="project" value="UniProtKB-KW"/>
</dbReference>
<name>A0A9P1DBX2_9DINO</name>
<organism evidence="1">
    <name type="scientific">Cladocopium goreaui</name>
    <dbReference type="NCBI Taxonomy" id="2562237"/>
    <lineage>
        <taxon>Eukaryota</taxon>
        <taxon>Sar</taxon>
        <taxon>Alveolata</taxon>
        <taxon>Dinophyceae</taxon>
        <taxon>Suessiales</taxon>
        <taxon>Symbiodiniaceae</taxon>
        <taxon>Cladocopium</taxon>
    </lineage>
</organism>
<dbReference type="EMBL" id="CAMXCT010003684">
    <property type="protein sequence ID" value="CAI4005762.1"/>
    <property type="molecule type" value="Genomic_DNA"/>
</dbReference>
<dbReference type="Proteomes" id="UP001152797">
    <property type="component" value="Unassembled WGS sequence"/>
</dbReference>
<comment type="caution">
    <text evidence="1">The sequence shown here is derived from an EMBL/GenBank/DDBJ whole genome shotgun (WGS) entry which is preliminary data.</text>
</comment>
<gene>
    <name evidence="1" type="ORF">C1SCF055_LOCUS31461</name>
</gene>